<name>A0A2K8PDH1_STRLA</name>
<dbReference type="AlphaFoldDB" id="A0A2K8PDH1"/>
<dbReference type="RefSeq" id="WP_199922126.1">
    <property type="nucleotide sequence ID" value="NZ_CP024985.1"/>
</dbReference>
<accession>A0A2K8PDH1</accession>
<organism evidence="1 2">
    <name type="scientific">Streptomyces lavendulae subsp. lavendulae</name>
    <dbReference type="NCBI Taxonomy" id="58340"/>
    <lineage>
        <taxon>Bacteria</taxon>
        <taxon>Bacillati</taxon>
        <taxon>Actinomycetota</taxon>
        <taxon>Actinomycetes</taxon>
        <taxon>Kitasatosporales</taxon>
        <taxon>Streptomycetaceae</taxon>
        <taxon>Streptomyces</taxon>
    </lineage>
</organism>
<sequence>MSSPAVRLPARPVRLFDSWWTVAAGALCAMVVLAGGLWFSLHVQTDETLHSAVLFAHLASLVLGFGAVLSADYYGLLWATGRCTLAEVIGATARLHVPIWAGLGGLVASGMMLHPDVHSPLTLTKLGLVAALTLNGLQAGLLGRRMEEASQPVGGRLLLWGGATALVSQACWWGSVVIGFLNTNS</sequence>
<gene>
    <name evidence="1" type="ORF">SLAV_14665</name>
</gene>
<proteinExistence type="predicted"/>
<reference evidence="1 2" key="1">
    <citation type="submission" date="2017-11" db="EMBL/GenBank/DDBJ databases">
        <title>Complete genome sequence of Streptomyces lavendulae subsp. lavendulae CCM 3239 (formerly 'Streptomyces aureofaciens CCM 3239'), the producer of the angucycline-type antibiotic auricin.</title>
        <authorList>
            <person name="Busche T."/>
            <person name="Novakova R."/>
            <person name="Al'Dilaimi A."/>
            <person name="Homerova D."/>
            <person name="Feckova L."/>
            <person name="Rezuchova B."/>
            <person name="Mingyar E."/>
            <person name="Csolleiova D."/>
            <person name="Bekeova C."/>
            <person name="Winkler A."/>
            <person name="Sevcikova B."/>
            <person name="Kalinowski J."/>
            <person name="Kormanec J."/>
            <person name="Ruckert C."/>
        </authorList>
    </citation>
    <scope>NUCLEOTIDE SEQUENCE [LARGE SCALE GENOMIC DNA]</scope>
    <source>
        <strain evidence="1 2">CCM 3239</strain>
    </source>
</reference>
<dbReference type="KEGG" id="slx:SLAV_14665"/>
<evidence type="ECO:0000313" key="2">
    <source>
        <dbReference type="Proteomes" id="UP000231791"/>
    </source>
</evidence>
<evidence type="ECO:0000313" key="1">
    <source>
        <dbReference type="EMBL" id="ATZ24787.1"/>
    </source>
</evidence>
<dbReference type="EMBL" id="CP024985">
    <property type="protein sequence ID" value="ATZ24787.1"/>
    <property type="molecule type" value="Genomic_DNA"/>
</dbReference>
<dbReference type="Proteomes" id="UP000231791">
    <property type="component" value="Chromosome"/>
</dbReference>
<dbReference type="GeneID" id="49383984"/>
<protein>
    <submittedName>
        <fullName evidence="1">Uncharacterized protein</fullName>
    </submittedName>
</protein>
<keyword evidence="2" id="KW-1185">Reference proteome</keyword>